<dbReference type="Proteomes" id="UP000284403">
    <property type="component" value="Unassembled WGS sequence"/>
</dbReference>
<feature type="transmembrane region" description="Helical" evidence="1">
    <location>
        <begin position="108"/>
        <end position="128"/>
    </location>
</feature>
<dbReference type="EMBL" id="MKKU01000208">
    <property type="protein sequence ID" value="RNF19359.1"/>
    <property type="molecule type" value="Genomic_DNA"/>
</dbReference>
<gene>
    <name evidence="2" type="ORF">Tco025E_04170</name>
</gene>
<feature type="transmembrane region" description="Helical" evidence="1">
    <location>
        <begin position="140"/>
        <end position="161"/>
    </location>
</feature>
<organism evidence="2 3">
    <name type="scientific">Trypanosoma conorhini</name>
    <dbReference type="NCBI Taxonomy" id="83891"/>
    <lineage>
        <taxon>Eukaryota</taxon>
        <taxon>Discoba</taxon>
        <taxon>Euglenozoa</taxon>
        <taxon>Kinetoplastea</taxon>
        <taxon>Metakinetoplastina</taxon>
        <taxon>Trypanosomatida</taxon>
        <taxon>Trypanosomatidae</taxon>
        <taxon>Trypanosoma</taxon>
    </lineage>
</organism>
<evidence type="ECO:0000313" key="3">
    <source>
        <dbReference type="Proteomes" id="UP000284403"/>
    </source>
</evidence>
<keyword evidence="1" id="KW-1133">Transmembrane helix</keyword>
<evidence type="ECO:0000313" key="2">
    <source>
        <dbReference type="EMBL" id="RNF19359.1"/>
    </source>
</evidence>
<name>A0A3R7S1T3_9TRYP</name>
<accession>A0A3R7S1T3</accession>
<dbReference type="GeneID" id="40317781"/>
<proteinExistence type="predicted"/>
<comment type="caution">
    <text evidence="2">The sequence shown here is derived from an EMBL/GenBank/DDBJ whole genome shotgun (WGS) entry which is preliminary data.</text>
</comment>
<feature type="transmembrane region" description="Helical" evidence="1">
    <location>
        <begin position="49"/>
        <end position="65"/>
    </location>
</feature>
<protein>
    <submittedName>
        <fullName evidence="2">Uncharacterized protein</fullName>
    </submittedName>
</protein>
<keyword evidence="1" id="KW-0472">Membrane</keyword>
<dbReference type="OrthoDB" id="250623at2759"/>
<sequence>MKLRATPQSSLAMPAFARIRRCVASASAAVAVAAVPVHAADAVDKMNGVGMPLLFLAMLLCILLTTRKRLTAAFIASDADRAMRICFYAALANMALSVFLFFTTAFNYGLVSTVLAYCVAFLTSAGSLESHAKWFLSVYMMWFFFVLGFPTGWGAGIIRATNSGDCVAFYGTYASTMCVDGWLTFVKVVACLLISLTMLSLLLLIASVAGIGGELLRAAASDGDNVRSALDVDFMREQARPTVYHRI</sequence>
<reference evidence="2 3" key="1">
    <citation type="journal article" date="2018" name="BMC Genomics">
        <title>Genomic comparison of Trypanosoma conorhini and Trypanosoma rangeli to Trypanosoma cruzi strains of high and low virulence.</title>
        <authorList>
            <person name="Bradwell K.R."/>
            <person name="Koparde V.N."/>
            <person name="Matveyev A.V."/>
            <person name="Serrano M.G."/>
            <person name="Alves J.M."/>
            <person name="Parikh H."/>
            <person name="Huang B."/>
            <person name="Lee V."/>
            <person name="Espinosa-Alvarez O."/>
            <person name="Ortiz P.A."/>
            <person name="Costa-Martins A.G."/>
            <person name="Teixeira M.M."/>
            <person name="Buck G.A."/>
        </authorList>
    </citation>
    <scope>NUCLEOTIDE SEQUENCE [LARGE SCALE GENOMIC DNA]</scope>
    <source>
        <strain evidence="2 3">025E</strain>
    </source>
</reference>
<feature type="transmembrane region" description="Helical" evidence="1">
    <location>
        <begin position="181"/>
        <end position="206"/>
    </location>
</feature>
<evidence type="ECO:0000256" key="1">
    <source>
        <dbReference type="SAM" id="Phobius"/>
    </source>
</evidence>
<dbReference type="AlphaFoldDB" id="A0A3R7S1T3"/>
<feature type="transmembrane region" description="Helical" evidence="1">
    <location>
        <begin position="85"/>
        <end position="102"/>
    </location>
</feature>
<keyword evidence="3" id="KW-1185">Reference proteome</keyword>
<dbReference type="RefSeq" id="XP_029228811.1">
    <property type="nucleotide sequence ID" value="XM_029371082.1"/>
</dbReference>
<keyword evidence="1" id="KW-0812">Transmembrane</keyword>